<evidence type="ECO:0000256" key="13">
    <source>
        <dbReference type="SAM" id="MobiDB-lite"/>
    </source>
</evidence>
<keyword evidence="16" id="KW-1185">Reference proteome</keyword>
<evidence type="ECO:0000256" key="4">
    <source>
        <dbReference type="ARBA" id="ARBA00012045"/>
    </source>
</evidence>
<dbReference type="CDD" id="cd00056">
    <property type="entry name" value="ENDO3c"/>
    <property type="match status" value="1"/>
</dbReference>
<evidence type="ECO:0000256" key="11">
    <source>
        <dbReference type="ARBA" id="ARBA00023204"/>
    </source>
</evidence>
<dbReference type="SMART" id="SM00478">
    <property type="entry name" value="ENDO3c"/>
    <property type="match status" value="1"/>
</dbReference>
<keyword evidence="8" id="KW-0378">Hydrolase</keyword>
<organism evidence="15 16">
    <name type="scientific">Plasmodium gonderi</name>
    <dbReference type="NCBI Taxonomy" id="77519"/>
    <lineage>
        <taxon>Eukaryota</taxon>
        <taxon>Sar</taxon>
        <taxon>Alveolata</taxon>
        <taxon>Apicomplexa</taxon>
        <taxon>Aconoidasida</taxon>
        <taxon>Haemosporida</taxon>
        <taxon>Plasmodiidae</taxon>
        <taxon>Plasmodium</taxon>
        <taxon>Plasmodium (Plasmodium)</taxon>
    </lineage>
</organism>
<evidence type="ECO:0000256" key="12">
    <source>
        <dbReference type="ARBA" id="ARBA00023295"/>
    </source>
</evidence>
<dbReference type="GO" id="GO:0032357">
    <property type="term" value="F:oxidized purine DNA binding"/>
    <property type="evidence" value="ECO:0007669"/>
    <property type="project" value="TreeGrafter"/>
</dbReference>
<protein>
    <recommendedName>
        <fullName evidence="5">Adenine DNA glycosylase</fullName>
        <ecNumber evidence="4">3.2.2.31</ecNumber>
    </recommendedName>
</protein>
<feature type="compositionally biased region" description="Polar residues" evidence="13">
    <location>
        <begin position="24"/>
        <end position="66"/>
    </location>
</feature>
<dbReference type="GeneID" id="39747782"/>
<dbReference type="SUPFAM" id="SSF48150">
    <property type="entry name" value="DNA-glycosylase"/>
    <property type="match status" value="1"/>
</dbReference>
<dbReference type="PANTHER" id="PTHR42944">
    <property type="entry name" value="ADENINE DNA GLYCOSYLASE"/>
    <property type="match status" value="1"/>
</dbReference>
<evidence type="ECO:0000259" key="14">
    <source>
        <dbReference type="SMART" id="SM00478"/>
    </source>
</evidence>
<dbReference type="GO" id="GO:0046872">
    <property type="term" value="F:metal ion binding"/>
    <property type="evidence" value="ECO:0007669"/>
    <property type="project" value="UniProtKB-KW"/>
</dbReference>
<feature type="region of interest" description="Disordered" evidence="13">
    <location>
        <begin position="1"/>
        <end position="67"/>
    </location>
</feature>
<sequence>MQKYQMVDTKSDHPQISVDEWDESQSNGGKNVQASPSETKNVQASPSETKNVQASPSEAKNVQVSPSEEPALPAYHYDFLKKHSSEIKKDLLAWYYKYRRKLPWRNDQPPYTTSVQMDGEKSQGDIRKYFCKVENMEINKKLENNEDETIVMSKGKKKDKGNLPLPKIKRIKKENLKTDICEELKNSSIKESKSKLVSYYNCPINIKETEIKYMDNIFCNSNKKYLSLRGYQIYVSEIMLQQTKVHTVLNFYLNWMNKWSTIFELAKSNLDEVLILWKGLGYYNRAKNLLNCCKNVVEKYDGIFPNDLKLLKELPGIGDYTSKAICIHLYNRKDVCIDTNIIRIFSRITDTINYNSSTVLTKHCEEISNILCSDDSNYSDLSQALMDLGSSICNNSPQCKQCPLNKHCLIYLKKNNKIYNSYNLSHPDDCKLCVQDRNVEIKCVPLTKKKKKTDKVCLVLLVKKNNCVKRNHVKCDHVKCDNVKNGHVENDRVQSRHKKKITLTGQANREYKEGDYYLMIKNTNSNLFSMHYLFPFLLLDQFDKKVAHTHLNEILSNLNLSTSLRDSFTYINHFKHVFSHLTYDTYIYVCSVLNAENITTTQEIAWIKMKDIKDFTHNSFCQQIIDHYKKSVAENRTYFSGFNI</sequence>
<keyword evidence="6" id="KW-0479">Metal-binding</keyword>
<keyword evidence="10" id="KW-0411">Iron-sulfur</keyword>
<dbReference type="GO" id="GO:0006284">
    <property type="term" value="P:base-excision repair"/>
    <property type="evidence" value="ECO:0007669"/>
    <property type="project" value="InterPro"/>
</dbReference>
<dbReference type="Gene3D" id="1.10.1670.10">
    <property type="entry name" value="Helix-hairpin-Helix base-excision DNA repair enzymes (C-terminal)"/>
    <property type="match status" value="1"/>
</dbReference>
<evidence type="ECO:0000256" key="2">
    <source>
        <dbReference type="ARBA" id="ARBA00001966"/>
    </source>
</evidence>
<reference evidence="16" key="1">
    <citation type="submission" date="2017-04" db="EMBL/GenBank/DDBJ databases">
        <title>Plasmodium gonderi genome.</title>
        <authorList>
            <person name="Arisue N."/>
            <person name="Honma H."/>
            <person name="Kawai S."/>
            <person name="Tougan T."/>
            <person name="Tanabe K."/>
            <person name="Horii T."/>
        </authorList>
    </citation>
    <scope>NUCLEOTIDE SEQUENCE [LARGE SCALE GENOMIC DNA]</scope>
    <source>
        <strain evidence="16">ATCC 30045</strain>
    </source>
</reference>
<evidence type="ECO:0000256" key="1">
    <source>
        <dbReference type="ARBA" id="ARBA00000843"/>
    </source>
</evidence>
<comment type="cofactor">
    <cofactor evidence="2">
        <name>[4Fe-4S] cluster</name>
        <dbReference type="ChEBI" id="CHEBI:49883"/>
    </cofactor>
</comment>
<dbReference type="GO" id="GO:0035485">
    <property type="term" value="F:adenine/guanine mispair binding"/>
    <property type="evidence" value="ECO:0007669"/>
    <property type="project" value="TreeGrafter"/>
</dbReference>
<dbReference type="AlphaFoldDB" id="A0A1Y1JLX3"/>
<comment type="similarity">
    <text evidence="3">Belongs to the Nth/MutY family.</text>
</comment>
<dbReference type="RefSeq" id="XP_028543653.1">
    <property type="nucleotide sequence ID" value="XM_028687852.1"/>
</dbReference>
<keyword evidence="11" id="KW-0234">DNA repair</keyword>
<evidence type="ECO:0000313" key="15">
    <source>
        <dbReference type="EMBL" id="GAW81064.1"/>
    </source>
</evidence>
<gene>
    <name evidence="15" type="ORF">PGO_092640</name>
</gene>
<evidence type="ECO:0000256" key="6">
    <source>
        <dbReference type="ARBA" id="ARBA00022723"/>
    </source>
</evidence>
<dbReference type="Gene3D" id="3.90.79.10">
    <property type="entry name" value="Nucleoside Triphosphate Pyrophosphohydrolase"/>
    <property type="match status" value="1"/>
</dbReference>
<proteinExistence type="inferred from homology"/>
<evidence type="ECO:0000256" key="9">
    <source>
        <dbReference type="ARBA" id="ARBA00023004"/>
    </source>
</evidence>
<dbReference type="OMA" id="YLKWMNK"/>
<dbReference type="GO" id="GO:0000701">
    <property type="term" value="F:purine-specific mismatch base pair DNA N-glycosylase activity"/>
    <property type="evidence" value="ECO:0007669"/>
    <property type="project" value="UniProtKB-EC"/>
</dbReference>
<comment type="catalytic activity">
    <reaction evidence="1">
        <text>Hydrolyzes free adenine bases from 7,8-dihydro-8-oxoguanine:adenine mismatched double-stranded DNA, leaving an apurinic site.</text>
        <dbReference type="EC" id="3.2.2.31"/>
    </reaction>
</comment>
<dbReference type="SUPFAM" id="SSF55811">
    <property type="entry name" value="Nudix"/>
    <property type="match status" value="1"/>
</dbReference>
<keyword evidence="12" id="KW-0326">Glycosidase</keyword>
<feature type="domain" description="HhH-GPD" evidence="14">
    <location>
        <begin position="239"/>
        <end position="391"/>
    </location>
</feature>
<dbReference type="Gene3D" id="1.10.340.30">
    <property type="entry name" value="Hypothetical protein, domain 2"/>
    <property type="match status" value="1"/>
</dbReference>
<evidence type="ECO:0000256" key="3">
    <source>
        <dbReference type="ARBA" id="ARBA00008343"/>
    </source>
</evidence>
<evidence type="ECO:0000313" key="16">
    <source>
        <dbReference type="Proteomes" id="UP000195521"/>
    </source>
</evidence>
<dbReference type="InterPro" id="IPR015797">
    <property type="entry name" value="NUDIX_hydrolase-like_dom_sf"/>
</dbReference>
<dbReference type="GO" id="GO:0051536">
    <property type="term" value="F:iron-sulfur cluster binding"/>
    <property type="evidence" value="ECO:0007669"/>
    <property type="project" value="UniProtKB-KW"/>
</dbReference>
<name>A0A1Y1JLX3_PLAGO</name>
<dbReference type="InterPro" id="IPR044298">
    <property type="entry name" value="MIG/MutY"/>
</dbReference>
<dbReference type="GO" id="GO:0005634">
    <property type="term" value="C:nucleus"/>
    <property type="evidence" value="ECO:0007669"/>
    <property type="project" value="TreeGrafter"/>
</dbReference>
<dbReference type="GO" id="GO:0006298">
    <property type="term" value="P:mismatch repair"/>
    <property type="evidence" value="ECO:0007669"/>
    <property type="project" value="TreeGrafter"/>
</dbReference>
<evidence type="ECO:0000256" key="8">
    <source>
        <dbReference type="ARBA" id="ARBA00022801"/>
    </source>
</evidence>
<dbReference type="EMBL" id="BDQF01000010">
    <property type="protein sequence ID" value="GAW81064.1"/>
    <property type="molecule type" value="Genomic_DNA"/>
</dbReference>
<dbReference type="InterPro" id="IPR011257">
    <property type="entry name" value="DNA_glycosylase"/>
</dbReference>
<keyword evidence="9" id="KW-0408">Iron</keyword>
<evidence type="ECO:0000256" key="10">
    <source>
        <dbReference type="ARBA" id="ARBA00023014"/>
    </source>
</evidence>
<accession>A0A1Y1JLX3</accession>
<dbReference type="InterPro" id="IPR003265">
    <property type="entry name" value="HhH-GPD_domain"/>
</dbReference>
<dbReference type="PANTHER" id="PTHR42944:SF1">
    <property type="entry name" value="ADENINE DNA GLYCOSYLASE"/>
    <property type="match status" value="1"/>
</dbReference>
<comment type="caution">
    <text evidence="15">The sequence shown here is derived from an EMBL/GenBank/DDBJ whole genome shotgun (WGS) entry which is preliminary data.</text>
</comment>
<dbReference type="InterPro" id="IPR023170">
    <property type="entry name" value="HhH_base_excis_C"/>
</dbReference>
<evidence type="ECO:0000256" key="7">
    <source>
        <dbReference type="ARBA" id="ARBA00022763"/>
    </source>
</evidence>
<evidence type="ECO:0000256" key="5">
    <source>
        <dbReference type="ARBA" id="ARBA00022023"/>
    </source>
</evidence>
<dbReference type="GO" id="GO:0034039">
    <property type="term" value="F:8-oxo-7,8-dihydroguanine DNA N-glycosylase activity"/>
    <property type="evidence" value="ECO:0007669"/>
    <property type="project" value="TreeGrafter"/>
</dbReference>
<dbReference type="Pfam" id="PF00730">
    <property type="entry name" value="HhH-GPD"/>
    <property type="match status" value="1"/>
</dbReference>
<keyword evidence="7" id="KW-0227">DNA damage</keyword>
<dbReference type="Proteomes" id="UP000195521">
    <property type="component" value="Unassembled WGS sequence"/>
</dbReference>
<dbReference type="EC" id="3.2.2.31" evidence="4"/>
<dbReference type="OrthoDB" id="10248838at2759"/>